<keyword evidence="1" id="KW-0472">Membrane</keyword>
<protein>
    <recommendedName>
        <fullName evidence="4">G-protein coupled receptors family 1 profile domain-containing protein</fullName>
    </recommendedName>
</protein>
<sequence length="162" mass="18245">MFSNVSNASSALPAQAWLLSGPASCFLFSFSFTIFLSFSITNIVVVLPFSLCVWSLGLCRKRFQKSTTHLDMFTYHMVGVDTVAVAVCAAYIYGYYANAVRMMFTVMQVYSNISNGQTIFHIFTCLDRYIAVVHPITYIRLKEKGGTREAKQSWSGYVQHIL</sequence>
<evidence type="ECO:0008006" key="4">
    <source>
        <dbReference type="Google" id="ProtNLM"/>
    </source>
</evidence>
<feature type="transmembrane region" description="Helical" evidence="1">
    <location>
        <begin position="78"/>
        <end position="98"/>
    </location>
</feature>
<dbReference type="Proteomes" id="UP001497482">
    <property type="component" value="Chromosome 19"/>
</dbReference>
<keyword evidence="3" id="KW-1185">Reference proteome</keyword>
<evidence type="ECO:0000313" key="3">
    <source>
        <dbReference type="Proteomes" id="UP001497482"/>
    </source>
</evidence>
<evidence type="ECO:0000256" key="1">
    <source>
        <dbReference type="SAM" id="Phobius"/>
    </source>
</evidence>
<feature type="transmembrane region" description="Helical" evidence="1">
    <location>
        <begin position="35"/>
        <end position="57"/>
    </location>
</feature>
<dbReference type="EMBL" id="OZ035841">
    <property type="protein sequence ID" value="CAL1590197.1"/>
    <property type="molecule type" value="Genomic_DNA"/>
</dbReference>
<reference evidence="2 3" key="1">
    <citation type="submission" date="2024-04" db="EMBL/GenBank/DDBJ databases">
        <authorList>
            <person name="Waldvogel A.-M."/>
            <person name="Schoenle A."/>
        </authorList>
    </citation>
    <scope>NUCLEOTIDE SEQUENCE [LARGE SCALE GENOMIC DNA]</scope>
</reference>
<organism evidence="2 3">
    <name type="scientific">Knipowitschia caucasica</name>
    <name type="common">Caucasian dwarf goby</name>
    <name type="synonym">Pomatoschistus caucasicus</name>
    <dbReference type="NCBI Taxonomy" id="637954"/>
    <lineage>
        <taxon>Eukaryota</taxon>
        <taxon>Metazoa</taxon>
        <taxon>Chordata</taxon>
        <taxon>Craniata</taxon>
        <taxon>Vertebrata</taxon>
        <taxon>Euteleostomi</taxon>
        <taxon>Actinopterygii</taxon>
        <taxon>Neopterygii</taxon>
        <taxon>Teleostei</taxon>
        <taxon>Neoteleostei</taxon>
        <taxon>Acanthomorphata</taxon>
        <taxon>Gobiaria</taxon>
        <taxon>Gobiiformes</taxon>
        <taxon>Gobioidei</taxon>
        <taxon>Gobiidae</taxon>
        <taxon>Gobiinae</taxon>
        <taxon>Knipowitschia</taxon>
    </lineage>
</organism>
<keyword evidence="1" id="KW-1133">Transmembrane helix</keyword>
<name>A0AAV2KPX0_KNICA</name>
<accession>A0AAV2KPX0</accession>
<dbReference type="AlphaFoldDB" id="A0AAV2KPX0"/>
<proteinExistence type="predicted"/>
<evidence type="ECO:0000313" key="2">
    <source>
        <dbReference type="EMBL" id="CAL1590197.1"/>
    </source>
</evidence>
<keyword evidence="1" id="KW-0812">Transmembrane</keyword>
<gene>
    <name evidence="2" type="ORF">KC01_LOCUS19741</name>
</gene>